<evidence type="ECO:0000256" key="5">
    <source>
        <dbReference type="ARBA" id="ARBA00022692"/>
    </source>
</evidence>
<evidence type="ECO:0000313" key="10">
    <source>
        <dbReference type="Proteomes" id="UP000003836"/>
    </source>
</evidence>
<name>A0ABN0DKW9_9VIBR</name>
<keyword evidence="10" id="KW-1185">Reference proteome</keyword>
<evidence type="ECO:0000313" key="9">
    <source>
        <dbReference type="EMBL" id="EGU58539.1"/>
    </source>
</evidence>
<dbReference type="InterPro" id="IPR005538">
    <property type="entry name" value="LrgA/CidA"/>
</dbReference>
<dbReference type="Pfam" id="PF03788">
    <property type="entry name" value="LrgA"/>
    <property type="match status" value="1"/>
</dbReference>
<evidence type="ECO:0000256" key="8">
    <source>
        <dbReference type="HAMAP-Rule" id="MF_01144"/>
    </source>
</evidence>
<keyword evidence="4" id="KW-0997">Cell inner membrane</keyword>
<feature type="transmembrane region" description="Helical" evidence="8">
    <location>
        <begin position="24"/>
        <end position="44"/>
    </location>
</feature>
<sequence>MNNSSLQHSGGSAVGRLYTMAKTLLQYVVSMGLIFLCLIAGTNIQHLLGISIPGSIIGMLILFGLLASGLVPSDWVKPGASLFIRYMVLLFVPISVGLMEHFDMLIANALPILASAVGGTLIVLVVLGLMLDRMLKGGQK</sequence>
<keyword evidence="3 8" id="KW-1003">Cell membrane</keyword>
<feature type="transmembrane region" description="Helical" evidence="8">
    <location>
        <begin position="105"/>
        <end position="131"/>
    </location>
</feature>
<accession>A0ABN0DKW9</accession>
<dbReference type="Proteomes" id="UP000003836">
    <property type="component" value="Unassembled WGS sequence"/>
</dbReference>
<dbReference type="InterPro" id="IPR022957">
    <property type="entry name" value="Uncharacterised_UPF0299"/>
</dbReference>
<comment type="subcellular location">
    <subcellularLocation>
        <location evidence="1">Cell inner membrane</location>
        <topology evidence="1">Multi-pass membrane protein</topology>
    </subcellularLocation>
    <subcellularLocation>
        <location evidence="8">Cell membrane</location>
        <topology evidence="8">Multi-pass membrane protein</topology>
    </subcellularLocation>
</comment>
<keyword evidence="5 8" id="KW-0812">Transmembrane</keyword>
<protein>
    <recommendedName>
        <fullName evidence="8">UPF0299 membrane protein VITU9109_08469</fullName>
    </recommendedName>
</protein>
<evidence type="ECO:0000256" key="6">
    <source>
        <dbReference type="ARBA" id="ARBA00022989"/>
    </source>
</evidence>
<dbReference type="NCBIfam" id="NF002494">
    <property type="entry name" value="PRK01821.1"/>
    <property type="match status" value="1"/>
</dbReference>
<evidence type="ECO:0000256" key="1">
    <source>
        <dbReference type="ARBA" id="ARBA00004429"/>
    </source>
</evidence>
<dbReference type="HAMAP" id="MF_01144">
    <property type="entry name" value="UPF0299"/>
    <property type="match status" value="1"/>
</dbReference>
<comment type="caution">
    <text evidence="9">The sequence shown here is derived from an EMBL/GenBank/DDBJ whole genome shotgun (WGS) entry which is preliminary data.</text>
</comment>
<keyword evidence="7 8" id="KW-0472">Membrane</keyword>
<evidence type="ECO:0000256" key="2">
    <source>
        <dbReference type="ARBA" id="ARBA00006979"/>
    </source>
</evidence>
<gene>
    <name evidence="9" type="ORF">VITU9109_08469</name>
</gene>
<dbReference type="PANTHER" id="PTHR33931:SF5">
    <property type="entry name" value="UPF0299 MEMBRANE PROTEIN YOHJ"/>
    <property type="match status" value="1"/>
</dbReference>
<keyword evidence="6 8" id="KW-1133">Transmembrane helix</keyword>
<evidence type="ECO:0000256" key="3">
    <source>
        <dbReference type="ARBA" id="ARBA00022475"/>
    </source>
</evidence>
<evidence type="ECO:0000256" key="4">
    <source>
        <dbReference type="ARBA" id="ARBA00022519"/>
    </source>
</evidence>
<evidence type="ECO:0000256" key="7">
    <source>
        <dbReference type="ARBA" id="ARBA00023136"/>
    </source>
</evidence>
<dbReference type="PANTHER" id="PTHR33931">
    <property type="entry name" value="HOLIN-LIKE PROTEIN CIDA-RELATED"/>
    <property type="match status" value="1"/>
</dbReference>
<proteinExistence type="inferred from homology"/>
<dbReference type="EMBL" id="AFWI01000021">
    <property type="protein sequence ID" value="EGU58539.1"/>
    <property type="molecule type" value="Genomic_DNA"/>
</dbReference>
<feature type="transmembrane region" description="Helical" evidence="8">
    <location>
        <begin position="83"/>
        <end position="99"/>
    </location>
</feature>
<comment type="similarity">
    <text evidence="2 8">Belongs to the UPF0299 family.</text>
</comment>
<reference evidence="9 10" key="1">
    <citation type="journal article" date="2012" name="Int. J. Syst. Evol. Microbiol.">
        <title>Vibrio caribbeanicus sp. nov., isolated from the marine sponge Scleritoderma cyanea.</title>
        <authorList>
            <person name="Hoffmann M."/>
            <person name="Monday S.R."/>
            <person name="Allard M.W."/>
            <person name="Strain E.A."/>
            <person name="Whittaker P."/>
            <person name="Naum M."/>
            <person name="McCarthy P.J."/>
            <person name="Lopez J.V."/>
            <person name="Fischer M."/>
            <person name="Brown E.W."/>
        </authorList>
    </citation>
    <scope>NUCLEOTIDE SEQUENCE [LARGE SCALE GENOMIC DNA]</scope>
    <source>
        <strain evidence="9 10">ATCC 19109</strain>
    </source>
</reference>
<organism evidence="9 10">
    <name type="scientific">Vibrio tubiashii ATCC 19109</name>
    <dbReference type="NCBI Taxonomy" id="1051646"/>
    <lineage>
        <taxon>Bacteria</taxon>
        <taxon>Pseudomonadati</taxon>
        <taxon>Pseudomonadota</taxon>
        <taxon>Gammaproteobacteria</taxon>
        <taxon>Vibrionales</taxon>
        <taxon>Vibrionaceae</taxon>
        <taxon>Vibrio</taxon>
        <taxon>Vibrio oreintalis group</taxon>
    </lineage>
</organism>
<feature type="transmembrane region" description="Helical" evidence="8">
    <location>
        <begin position="50"/>
        <end position="71"/>
    </location>
</feature>